<feature type="region of interest" description="Disordered" evidence="1">
    <location>
        <begin position="133"/>
        <end position="167"/>
    </location>
</feature>
<accession>A0A8J6B3L9</accession>
<organism evidence="3 4">
    <name type="scientific">Carpediemonas membranifera</name>
    <dbReference type="NCBI Taxonomy" id="201153"/>
    <lineage>
        <taxon>Eukaryota</taxon>
        <taxon>Metamonada</taxon>
        <taxon>Carpediemonas-like organisms</taxon>
        <taxon>Carpediemonas</taxon>
    </lineage>
</organism>
<dbReference type="GO" id="GO:0090364">
    <property type="term" value="P:regulation of proteasome assembly"/>
    <property type="evidence" value="ECO:0007669"/>
    <property type="project" value="InterPro"/>
</dbReference>
<dbReference type="OrthoDB" id="1711508at2759"/>
<feature type="compositionally biased region" description="Polar residues" evidence="1">
    <location>
        <begin position="147"/>
        <end position="165"/>
    </location>
</feature>
<name>A0A8J6B3L9_9EUKA</name>
<evidence type="ECO:0000259" key="2">
    <source>
        <dbReference type="PROSITE" id="PS50969"/>
    </source>
</evidence>
<sequence>MASGQIFPNTNFQRSNTLMEDKKTRLANVIGKLPPITVDRSAMKHPRLLIFDLDNTLLDISSGCISNQDEGGCIRPHARTLLYQAAKHFDIAFWTLSTSAGLRLKLRLLDLDALGVRPVFSLSRSSCLVYQSTMRKKGEKPPDNAEEPTNNISSENYQKSDQTVESDSKPRKFNFLAKPVQLITQHLPYSLENIIQIDDNMLCCRLSGRGVVLVRPWFQSSRSRALGTPRLGYDASVGVEDCDLMYLSQYLIRINEAEVFSQQSHRTWMEQYPIPPQAEPRFFNEKEKGRRVERARADATEV</sequence>
<keyword evidence="4" id="KW-1185">Reference proteome</keyword>
<gene>
    <name evidence="3" type="ORF">J8273_5222</name>
</gene>
<dbReference type="Pfam" id="PF03031">
    <property type="entry name" value="NIF"/>
    <property type="match status" value="1"/>
</dbReference>
<dbReference type="SUPFAM" id="SSF56784">
    <property type="entry name" value="HAD-like"/>
    <property type="match status" value="1"/>
</dbReference>
<dbReference type="Gene3D" id="3.40.50.1000">
    <property type="entry name" value="HAD superfamily/HAD-like"/>
    <property type="match status" value="1"/>
</dbReference>
<dbReference type="InterPro" id="IPR036412">
    <property type="entry name" value="HAD-like_sf"/>
</dbReference>
<dbReference type="InterPro" id="IPR023214">
    <property type="entry name" value="HAD_sf"/>
</dbReference>
<proteinExistence type="predicted"/>
<dbReference type="AlphaFoldDB" id="A0A8J6B3L9"/>
<evidence type="ECO:0000313" key="4">
    <source>
        <dbReference type="Proteomes" id="UP000717585"/>
    </source>
</evidence>
<evidence type="ECO:0000256" key="1">
    <source>
        <dbReference type="SAM" id="MobiDB-lite"/>
    </source>
</evidence>
<comment type="caution">
    <text evidence="3">The sequence shown here is derived from an EMBL/GenBank/DDBJ whole genome shotgun (WGS) entry which is preliminary data.</text>
</comment>
<dbReference type="SMART" id="SM00577">
    <property type="entry name" value="CPDc"/>
    <property type="match status" value="1"/>
</dbReference>
<dbReference type="InterPro" id="IPR004274">
    <property type="entry name" value="FCP1_dom"/>
</dbReference>
<dbReference type="EMBL" id="JAHDYR010000038">
    <property type="protein sequence ID" value="KAG9392237.1"/>
    <property type="molecule type" value="Genomic_DNA"/>
</dbReference>
<dbReference type="PANTHER" id="PTHR48493">
    <property type="entry name" value="UBIQUITIN-LIKE DOMAIN-CONTAINING CTD PHOSPHATASE 1"/>
    <property type="match status" value="1"/>
</dbReference>
<dbReference type="PANTHER" id="PTHR48493:SF1">
    <property type="entry name" value="UBIQUITIN-LIKE DOMAIN-CONTAINING CTD PHOSPHATASE 1"/>
    <property type="match status" value="1"/>
</dbReference>
<protein>
    <submittedName>
        <fullName evidence="3">NLI interacting factor-like phosphatase</fullName>
    </submittedName>
</protein>
<evidence type="ECO:0000313" key="3">
    <source>
        <dbReference type="EMBL" id="KAG9392237.1"/>
    </source>
</evidence>
<dbReference type="PROSITE" id="PS50969">
    <property type="entry name" value="FCP1"/>
    <property type="match status" value="1"/>
</dbReference>
<dbReference type="Proteomes" id="UP000717585">
    <property type="component" value="Unassembled WGS sequence"/>
</dbReference>
<reference evidence="3" key="1">
    <citation type="submission" date="2021-05" db="EMBL/GenBank/DDBJ databases">
        <title>A free-living protist that lacks canonical eukaryotic 1 DNA replication and segregation systems.</title>
        <authorList>
            <person name="Salas-Leiva D.E."/>
            <person name="Tromer E.C."/>
            <person name="Curtis B.A."/>
            <person name="Jerlstrom-Hultqvist J."/>
            <person name="Kolisko M."/>
            <person name="Yi Z."/>
            <person name="Salas-Leiva J.S."/>
            <person name="Gallot-Lavallee L."/>
            <person name="Kops G.J.P.L."/>
            <person name="Archibald J.M."/>
            <person name="Simpson A.G.B."/>
            <person name="Roger A.J."/>
        </authorList>
    </citation>
    <scope>NUCLEOTIDE SEQUENCE</scope>
    <source>
        <strain evidence="3">BICM</strain>
    </source>
</reference>
<dbReference type="InterPro" id="IPR051658">
    <property type="entry name" value="UBLCP1"/>
</dbReference>
<feature type="domain" description="FCP1 homology" evidence="2">
    <location>
        <begin position="42"/>
        <end position="237"/>
    </location>
</feature>